<dbReference type="AlphaFoldDB" id="A0A0L6UAK9"/>
<gene>
    <name evidence="3" type="ORF">VP01_878g1</name>
</gene>
<keyword evidence="2" id="KW-0812">Transmembrane</keyword>
<organism evidence="3 4">
    <name type="scientific">Puccinia sorghi</name>
    <dbReference type="NCBI Taxonomy" id="27349"/>
    <lineage>
        <taxon>Eukaryota</taxon>
        <taxon>Fungi</taxon>
        <taxon>Dikarya</taxon>
        <taxon>Basidiomycota</taxon>
        <taxon>Pucciniomycotina</taxon>
        <taxon>Pucciniomycetes</taxon>
        <taxon>Pucciniales</taxon>
        <taxon>Pucciniaceae</taxon>
        <taxon>Puccinia</taxon>
    </lineage>
</organism>
<name>A0A0L6UAK9_9BASI</name>
<comment type="caution">
    <text evidence="3">The sequence shown here is derived from an EMBL/GenBank/DDBJ whole genome shotgun (WGS) entry which is preliminary data.</text>
</comment>
<feature type="transmembrane region" description="Helical" evidence="2">
    <location>
        <begin position="501"/>
        <end position="520"/>
    </location>
</feature>
<feature type="transmembrane region" description="Helical" evidence="2">
    <location>
        <begin position="65"/>
        <end position="88"/>
    </location>
</feature>
<sequence length="523" mass="60073">MSTEMEVKWSEKVDKIVGINCDTPASLRFHDSNYIISSPIYSHSPCTSLACIPPFSILASSLSSLYALLYLSPPFFSFFLLIISLGNLSKTFDSYINIQDCDRKMSLHQHIMVDQILKGYTCPAFPRRCTLPETELSLNYGESIEQTAYRSTLGSLMYFCSGTRPDLSYSVNLLARYSQNWDALDILIGKLNLKSSTRLKVTNKGGSVRVQSLTFFLLLRKEPVSPHRFRETRTGRNSSKPPPSGLLQVSNPVRIRDYSVTCLPFYSYFYSSLSARPLLSFPFFSFLFSSFPQSLLNLHHSSPLNLTLQPSSSPVTHSSSPLFFPVLSLILQTSVSALLFYQPLHDSMLVIFLFISSCYSFLIFFFFSVLAFVCVIKTSILRFLKSNLTVLGKPELDTTVANRRHRDSCRVPVHPKQKETRMGKRCEAPLIHEMREVELRKSVSRNNYKRKNNRWMIFQQRAKEFSQMINEEKFDRPRYKYKMNKNTTLHNHTLTMMRGEVLVQEIWLFSLLFCTILIPGDSL</sequence>
<dbReference type="EMBL" id="LAVV01014370">
    <property type="protein sequence ID" value="KNZ44820.1"/>
    <property type="molecule type" value="Genomic_DNA"/>
</dbReference>
<dbReference type="OrthoDB" id="7612332at2759"/>
<evidence type="ECO:0000313" key="3">
    <source>
        <dbReference type="EMBL" id="KNZ44820.1"/>
    </source>
</evidence>
<evidence type="ECO:0000256" key="2">
    <source>
        <dbReference type="SAM" id="Phobius"/>
    </source>
</evidence>
<accession>A0A0L6UAK9</accession>
<reference evidence="3 4" key="1">
    <citation type="submission" date="2015-08" db="EMBL/GenBank/DDBJ databases">
        <title>Next Generation Sequencing and Analysis of the Genome of Puccinia sorghi L Schw, the Causal Agent of Maize Common Rust.</title>
        <authorList>
            <person name="Rochi L."/>
            <person name="Burguener G."/>
            <person name="Darino M."/>
            <person name="Turjanski A."/>
            <person name="Kreff E."/>
            <person name="Dieguez M.J."/>
            <person name="Sacco F."/>
        </authorList>
    </citation>
    <scope>NUCLEOTIDE SEQUENCE [LARGE SCALE GENOMIC DNA]</scope>
    <source>
        <strain evidence="3 4">RO10H11247</strain>
    </source>
</reference>
<keyword evidence="4" id="KW-1185">Reference proteome</keyword>
<evidence type="ECO:0000313" key="4">
    <source>
        <dbReference type="Proteomes" id="UP000037035"/>
    </source>
</evidence>
<proteinExistence type="predicted"/>
<dbReference type="Proteomes" id="UP000037035">
    <property type="component" value="Unassembled WGS sequence"/>
</dbReference>
<keyword evidence="2" id="KW-0472">Membrane</keyword>
<evidence type="ECO:0000256" key="1">
    <source>
        <dbReference type="SAM" id="MobiDB-lite"/>
    </source>
</evidence>
<keyword evidence="2" id="KW-1133">Transmembrane helix</keyword>
<feature type="transmembrane region" description="Helical" evidence="2">
    <location>
        <begin position="347"/>
        <end position="376"/>
    </location>
</feature>
<protein>
    <submittedName>
        <fullName evidence="3">Uncharacterized protein</fullName>
    </submittedName>
</protein>
<feature type="region of interest" description="Disordered" evidence="1">
    <location>
        <begin position="227"/>
        <end position="247"/>
    </location>
</feature>
<feature type="transmembrane region" description="Helical" evidence="2">
    <location>
        <begin position="322"/>
        <end position="341"/>
    </location>
</feature>
<dbReference type="VEuPathDB" id="FungiDB:VP01_878g1"/>